<comment type="pathway">
    <text evidence="5 14">Isoprenoid biosynthesis; isopentenyl diphosphate biosynthesis via DXP pathway; isopentenyl diphosphate from 1-deoxy-D-xylulose 5-phosphate: step 2/6.</text>
</comment>
<feature type="binding site" evidence="14">
    <location>
        <position position="390"/>
    </location>
    <ligand>
        <name>4-CDP-2-C-methyl-D-erythritol 2-phosphate</name>
        <dbReference type="ChEBI" id="CHEBI:57919"/>
    </ligand>
</feature>
<dbReference type="InterPro" id="IPR001228">
    <property type="entry name" value="IspD"/>
</dbReference>
<keyword evidence="17" id="KW-1185">Reference proteome</keyword>
<dbReference type="InterPro" id="IPR036571">
    <property type="entry name" value="MECDP_synthase_sf"/>
</dbReference>
<evidence type="ECO:0000256" key="8">
    <source>
        <dbReference type="ARBA" id="ARBA00022679"/>
    </source>
</evidence>
<evidence type="ECO:0000256" key="11">
    <source>
        <dbReference type="ARBA" id="ARBA00023229"/>
    </source>
</evidence>
<keyword evidence="10 14" id="KW-0479">Metal-binding</keyword>
<evidence type="ECO:0000256" key="14">
    <source>
        <dbReference type="HAMAP-Rule" id="MF_01520"/>
    </source>
</evidence>
<dbReference type="InterPro" id="IPR026596">
    <property type="entry name" value="IspD/F"/>
</dbReference>
<feature type="binding site" evidence="14">
    <location>
        <position position="387"/>
    </location>
    <ligand>
        <name>4-CDP-2-C-methyl-D-erythritol 2-phosphate</name>
        <dbReference type="ChEBI" id="CHEBI:57919"/>
    </ligand>
</feature>
<dbReference type="GO" id="GO:0008685">
    <property type="term" value="F:2-C-methyl-D-erythritol 2,4-cyclodiphosphate synthase activity"/>
    <property type="evidence" value="ECO:0007669"/>
    <property type="project" value="UniProtKB-EC"/>
</dbReference>
<feature type="binding site" evidence="14">
    <location>
        <position position="258"/>
    </location>
    <ligand>
        <name>a divalent metal cation</name>
        <dbReference type="ChEBI" id="CHEBI:60240"/>
    </ligand>
</feature>
<accession>A0ABV7LGK6</accession>
<dbReference type="EC" id="4.6.1.12" evidence="14"/>
<proteinExistence type="inferred from homology"/>
<feature type="site" description="Transition state stabilizer" evidence="14">
    <location>
        <position position="40"/>
    </location>
</feature>
<evidence type="ECO:0000256" key="5">
    <source>
        <dbReference type="ARBA" id="ARBA00004787"/>
    </source>
</evidence>
<dbReference type="InterPro" id="IPR018294">
    <property type="entry name" value="ISPD_synthase_CS"/>
</dbReference>
<feature type="binding site" evidence="14">
    <location>
        <position position="256"/>
    </location>
    <ligand>
        <name>a divalent metal cation</name>
        <dbReference type="ChEBI" id="CHEBI:60240"/>
    </ligand>
</feature>
<dbReference type="InterPro" id="IPR003526">
    <property type="entry name" value="MECDP_synthase"/>
</dbReference>
<dbReference type="PANTHER" id="PTHR43181">
    <property type="entry name" value="2-C-METHYL-D-ERYTHRITOL 2,4-CYCLODIPHOSPHATE SYNTHASE, CHLOROPLASTIC"/>
    <property type="match status" value="1"/>
</dbReference>
<dbReference type="SUPFAM" id="SSF53448">
    <property type="entry name" value="Nucleotide-diphospho-sugar transferases"/>
    <property type="match status" value="1"/>
</dbReference>
<comment type="similarity">
    <text evidence="6">Belongs to the IspF family.</text>
</comment>
<protein>
    <recommendedName>
        <fullName evidence="14">Bifunctional enzyme IspD/IspF</fullName>
    </recommendedName>
    <domain>
        <recommendedName>
            <fullName evidence="14">2-C-methyl-D-erythritol 4-phosphate cytidylyltransferase</fullName>
            <ecNumber evidence="14">2.7.7.60</ecNumber>
        </recommendedName>
        <alternativeName>
            <fullName evidence="14">4-diphosphocytidyl-2C-methyl-D-erythritol synthase</fullName>
        </alternativeName>
        <alternativeName>
            <fullName evidence="14">MEP cytidylyltransferase</fullName>
            <shortName evidence="14">MCT</shortName>
        </alternativeName>
    </domain>
    <domain>
        <recommendedName>
            <fullName evidence="14">2-C-methyl-D-erythritol 2,4-cyclodiphosphate synthase</fullName>
            <shortName evidence="14">MECDP-synthase</shortName>
            <shortName evidence="14">MECPP-synthase</shortName>
            <shortName evidence="14">MECPS</shortName>
            <ecNumber evidence="14">4.6.1.12</ecNumber>
        </recommendedName>
    </domain>
</protein>
<dbReference type="InterPro" id="IPR029044">
    <property type="entry name" value="Nucleotide-diphossugar_trans"/>
</dbReference>
<dbReference type="Gene3D" id="3.90.550.10">
    <property type="entry name" value="Spore Coat Polysaccharide Biosynthesis Protein SpsA, Chain A"/>
    <property type="match status" value="1"/>
</dbReference>
<evidence type="ECO:0000256" key="6">
    <source>
        <dbReference type="ARBA" id="ARBA00008480"/>
    </source>
</evidence>
<dbReference type="NCBIfam" id="TIGR00453">
    <property type="entry name" value="ispD"/>
    <property type="match status" value="1"/>
</dbReference>
<feature type="binding site" evidence="14">
    <location>
        <position position="290"/>
    </location>
    <ligand>
        <name>a divalent metal cation</name>
        <dbReference type="ChEBI" id="CHEBI:60240"/>
    </ligand>
</feature>
<evidence type="ECO:0000313" key="16">
    <source>
        <dbReference type="EMBL" id="MFC3266904.1"/>
    </source>
</evidence>
<dbReference type="CDD" id="cd02516">
    <property type="entry name" value="CDP-ME_synthetase"/>
    <property type="match status" value="1"/>
</dbReference>
<comment type="pathway">
    <text evidence="4 14">Isoprenoid biosynthesis; isopentenyl diphosphate biosynthesis via DXP pathway; isopentenyl diphosphate from 1-deoxy-D-xylulose 5-phosphate: step 4/6.</text>
</comment>
<evidence type="ECO:0000256" key="1">
    <source>
        <dbReference type="ARBA" id="ARBA00000200"/>
    </source>
</evidence>
<feature type="region of interest" description="2-C-methyl-D-erythritol 4-phosphate cytidylyltransferase" evidence="14">
    <location>
        <begin position="1"/>
        <end position="249"/>
    </location>
</feature>
<feature type="binding site" evidence="14">
    <location>
        <begin position="380"/>
        <end position="383"/>
    </location>
    <ligand>
        <name>4-CDP-2-C-methyl-D-erythritol 2-phosphate</name>
        <dbReference type="ChEBI" id="CHEBI:57919"/>
    </ligand>
</feature>
<dbReference type="Gene3D" id="3.30.1330.50">
    <property type="entry name" value="2-C-methyl-D-erythritol 2,4-cyclodiphosphate synthase"/>
    <property type="match status" value="1"/>
</dbReference>
<evidence type="ECO:0000259" key="15">
    <source>
        <dbReference type="Pfam" id="PF02542"/>
    </source>
</evidence>
<comment type="similarity">
    <text evidence="14">In the C-terminal section; belongs to the IspF family.</text>
</comment>
<evidence type="ECO:0000256" key="4">
    <source>
        <dbReference type="ARBA" id="ARBA00004709"/>
    </source>
</evidence>
<comment type="catalytic activity">
    <reaction evidence="1 14">
        <text>4-CDP-2-C-methyl-D-erythritol 2-phosphate = 2-C-methyl-D-erythritol 2,4-cyclic diphosphate + CMP</text>
        <dbReference type="Rhea" id="RHEA:23864"/>
        <dbReference type="ChEBI" id="CHEBI:57919"/>
        <dbReference type="ChEBI" id="CHEBI:58483"/>
        <dbReference type="ChEBI" id="CHEBI:60377"/>
        <dbReference type="EC" id="4.6.1.12"/>
    </reaction>
</comment>
<comment type="catalytic activity">
    <reaction evidence="2 14">
        <text>2-C-methyl-D-erythritol 4-phosphate + CTP + H(+) = 4-CDP-2-C-methyl-D-erythritol + diphosphate</text>
        <dbReference type="Rhea" id="RHEA:13429"/>
        <dbReference type="ChEBI" id="CHEBI:15378"/>
        <dbReference type="ChEBI" id="CHEBI:33019"/>
        <dbReference type="ChEBI" id="CHEBI:37563"/>
        <dbReference type="ChEBI" id="CHEBI:57823"/>
        <dbReference type="ChEBI" id="CHEBI:58262"/>
        <dbReference type="EC" id="2.7.7.60"/>
    </reaction>
</comment>
<feature type="site" description="Transition state stabilizer" evidence="14">
    <location>
        <position position="381"/>
    </location>
</feature>
<comment type="caution">
    <text evidence="16">The sequence shown here is derived from an EMBL/GenBank/DDBJ whole genome shotgun (WGS) entry which is preliminary data.</text>
</comment>
<evidence type="ECO:0000256" key="12">
    <source>
        <dbReference type="ARBA" id="ARBA00023239"/>
    </source>
</evidence>
<dbReference type="Pfam" id="PF01128">
    <property type="entry name" value="IspD"/>
    <property type="match status" value="1"/>
</dbReference>
<feature type="site" description="Positions MEP for the nucleophilic attack" evidence="14">
    <location>
        <position position="177"/>
    </location>
</feature>
<feature type="binding site" evidence="14">
    <location>
        <begin position="256"/>
        <end position="258"/>
    </location>
    <ligand>
        <name>4-CDP-2-C-methyl-D-erythritol 2-phosphate</name>
        <dbReference type="ChEBI" id="CHEBI:57919"/>
    </ligand>
</feature>
<comment type="function">
    <text evidence="14">Bifunctional enzyme that catalyzes the formation of 4-diphosphocytidyl-2-C-methyl-D-erythritol from CTP and 2-C-methyl-D-erythritol 4-phosphate (MEP) (IspD), and catalyzes the conversion of 4-diphosphocytidyl-2-C-methyl-D-erythritol 2-phosphate (CDP-ME2P) to 2-C-methyl-D-erythritol 2,4-cyclodiphosphate (ME-CPP) with a corresponding release of cytidine 5-monophosphate (CMP) (IspF).</text>
</comment>
<evidence type="ECO:0000256" key="2">
    <source>
        <dbReference type="ARBA" id="ARBA00001282"/>
    </source>
</evidence>
<dbReference type="HAMAP" id="MF_00107">
    <property type="entry name" value="IspF"/>
    <property type="match status" value="1"/>
</dbReference>
<evidence type="ECO:0000256" key="9">
    <source>
        <dbReference type="ARBA" id="ARBA00022695"/>
    </source>
</evidence>
<dbReference type="PANTHER" id="PTHR43181:SF1">
    <property type="entry name" value="2-C-METHYL-D-ERYTHRITOL 2,4-CYCLODIPHOSPHATE SYNTHASE, CHLOROPLASTIC"/>
    <property type="match status" value="1"/>
</dbReference>
<dbReference type="NCBIfam" id="NF006899">
    <property type="entry name" value="PRK09382.1"/>
    <property type="match status" value="1"/>
</dbReference>
<dbReference type="PROSITE" id="PS01350">
    <property type="entry name" value="ISPF"/>
    <property type="match status" value="1"/>
</dbReference>
<feature type="domain" description="2-C-methyl-D-erythritol 2,4-cyclodiphosphate synthase" evidence="15">
    <location>
        <begin position="250"/>
        <end position="402"/>
    </location>
</feature>
<dbReference type="PROSITE" id="PS01295">
    <property type="entry name" value="ISPD"/>
    <property type="match status" value="1"/>
</dbReference>
<name>A0ABV7LGK6_9HYPH</name>
<comment type="similarity">
    <text evidence="7">Belongs to the IspD/TarI cytidylyltransferase family. IspD subfamily.</text>
</comment>
<dbReference type="EMBL" id="JBHRUV010000061">
    <property type="protein sequence ID" value="MFC3266904.1"/>
    <property type="molecule type" value="Genomic_DNA"/>
</dbReference>
<dbReference type="NCBIfam" id="TIGR00151">
    <property type="entry name" value="ispF"/>
    <property type="match status" value="1"/>
</dbReference>
<feature type="site" description="Transition state stabilizer" evidence="14">
    <location>
        <position position="282"/>
    </location>
</feature>
<comment type="similarity">
    <text evidence="14">In the N-terminal section; belongs to the IspD/TarI cytidylyltransferase family. IspD subfamily.</text>
</comment>
<keyword evidence="9 14" id="KW-0548">Nucleotidyltransferase</keyword>
<evidence type="ECO:0000313" key="17">
    <source>
        <dbReference type="Proteomes" id="UP001595536"/>
    </source>
</evidence>
<feature type="region of interest" description="2-C-methyl-D-erythritol 2,4-cyclodiphosphate synthase" evidence="14">
    <location>
        <begin position="250"/>
        <end position="407"/>
    </location>
</feature>
<dbReference type="CDD" id="cd00554">
    <property type="entry name" value="MECDP_synthase"/>
    <property type="match status" value="1"/>
</dbReference>
<keyword evidence="12 14" id="KW-0456">Lyase</keyword>
<comment type="cofactor">
    <cofactor evidence="3 14">
        <name>a divalent metal cation</name>
        <dbReference type="ChEBI" id="CHEBI:60240"/>
    </cofactor>
</comment>
<reference evidence="17" key="1">
    <citation type="journal article" date="2019" name="Int. J. Syst. Evol. Microbiol.">
        <title>The Global Catalogue of Microorganisms (GCM) 10K type strain sequencing project: providing services to taxonomists for standard genome sequencing and annotation.</title>
        <authorList>
            <consortium name="The Broad Institute Genomics Platform"/>
            <consortium name="The Broad Institute Genome Sequencing Center for Infectious Disease"/>
            <person name="Wu L."/>
            <person name="Ma J."/>
        </authorList>
    </citation>
    <scope>NUCLEOTIDE SEQUENCE [LARGE SCALE GENOMIC DNA]</scope>
    <source>
        <strain evidence="17">CCM 7941</strain>
    </source>
</reference>
<evidence type="ECO:0000256" key="3">
    <source>
        <dbReference type="ARBA" id="ARBA00001968"/>
    </source>
</evidence>
<keyword evidence="11 14" id="KW-0414">Isoprene biosynthesis</keyword>
<feature type="binding site" evidence="14">
    <location>
        <begin position="282"/>
        <end position="283"/>
    </location>
    <ligand>
        <name>4-CDP-2-C-methyl-D-erythritol 2-phosphate</name>
        <dbReference type="ChEBI" id="CHEBI:57919"/>
    </ligand>
</feature>
<dbReference type="HAMAP" id="MF_01520">
    <property type="entry name" value="IspDF"/>
    <property type="match status" value="1"/>
</dbReference>
<dbReference type="SUPFAM" id="SSF69765">
    <property type="entry name" value="IpsF-like"/>
    <property type="match status" value="1"/>
</dbReference>
<dbReference type="EC" id="2.7.7.60" evidence="14"/>
<dbReference type="GO" id="GO:0050518">
    <property type="term" value="F:2-C-methyl-D-erythritol 4-phosphate cytidylyltransferase activity"/>
    <property type="evidence" value="ECO:0007669"/>
    <property type="project" value="UniProtKB-EC"/>
</dbReference>
<sequence length="407" mass="42115">MTADDSARAGAADAGATTAVADAVIVAAGRGERAGGGTPKQYRDLNGEPVLLHSLRRFLAVAGVRRVVVVVRGEDRPLFDAAVARLGAQANGRLMSVEGGATRQASVRHGLEALASLAEPPDIVLIHDAARPWVSEALTRRAIAAARACGAAAPGVPVTDTIKSVDDSGVVTATLRRPQLRAIQTPQAFAFRPILEAHRRAAGVDAEFTDDAAIAEWAGLPVRVFPGEPANVKITRPEDFPAPAAAMTSRTGIGYDVHAFTEGDHIWLGGVRIACDAGVLAHSDGDVALHALTDALLGAIAAGDIGTHFPPSDPQWKGASSDRFLAHAAALVRARGGVIDHVDVVIVAEQPKIGPHRAAIRARIAEILGVSETAVSVKATTSERLGFTGRREGIAAQAVATIRLPAA</sequence>
<evidence type="ECO:0000256" key="10">
    <source>
        <dbReference type="ARBA" id="ARBA00022723"/>
    </source>
</evidence>
<gene>
    <name evidence="14" type="primary">ispDF</name>
    <name evidence="16" type="ORF">ACFOEX_11165</name>
</gene>
<feature type="site" description="Positions MEP for the nucleophilic attack" evidence="14">
    <location>
        <position position="233"/>
    </location>
</feature>
<keyword evidence="8 14" id="KW-0808">Transferase</keyword>
<evidence type="ECO:0000256" key="13">
    <source>
        <dbReference type="ARBA" id="ARBA00023268"/>
    </source>
</evidence>
<dbReference type="RefSeq" id="WP_376830707.1">
    <property type="nucleotide sequence ID" value="NZ_JBHLWR010000006.1"/>
</dbReference>
<comment type="caution">
    <text evidence="14">Lacks conserved residue(s) required for the propagation of feature annotation.</text>
</comment>
<dbReference type="InterPro" id="IPR020555">
    <property type="entry name" value="MECDP_synthase_CS"/>
</dbReference>
<keyword evidence="13 14" id="KW-0511">Multifunctional enzyme</keyword>
<feature type="site" description="Transition state stabilizer" evidence="14">
    <location>
        <position position="33"/>
    </location>
</feature>
<feature type="binding site" evidence="14">
    <location>
        <begin position="304"/>
        <end position="306"/>
    </location>
    <ligand>
        <name>4-CDP-2-C-methyl-D-erythritol 2-phosphate</name>
        <dbReference type="ChEBI" id="CHEBI:57919"/>
    </ligand>
</feature>
<dbReference type="InterPro" id="IPR034683">
    <property type="entry name" value="IspD/TarI"/>
</dbReference>
<dbReference type="Proteomes" id="UP001595536">
    <property type="component" value="Unassembled WGS sequence"/>
</dbReference>
<organism evidence="16 17">
    <name type="scientific">Camelimonas abortus</name>
    <dbReference type="NCBI Taxonomy" id="1017184"/>
    <lineage>
        <taxon>Bacteria</taxon>
        <taxon>Pseudomonadati</taxon>
        <taxon>Pseudomonadota</taxon>
        <taxon>Alphaproteobacteria</taxon>
        <taxon>Hyphomicrobiales</taxon>
        <taxon>Chelatococcaceae</taxon>
        <taxon>Camelimonas</taxon>
    </lineage>
</organism>
<dbReference type="Pfam" id="PF02542">
    <property type="entry name" value="YgbB"/>
    <property type="match status" value="1"/>
</dbReference>
<dbReference type="HAMAP" id="MF_00108">
    <property type="entry name" value="IspD"/>
    <property type="match status" value="1"/>
</dbReference>
<evidence type="ECO:0000256" key="7">
    <source>
        <dbReference type="ARBA" id="ARBA00009789"/>
    </source>
</evidence>